<proteinExistence type="predicted"/>
<name>A0A0F9PU68_9ZZZZ</name>
<evidence type="ECO:0000313" key="1">
    <source>
        <dbReference type="EMBL" id="KKM96742.1"/>
    </source>
</evidence>
<reference evidence="1" key="1">
    <citation type="journal article" date="2015" name="Nature">
        <title>Complex archaea that bridge the gap between prokaryotes and eukaryotes.</title>
        <authorList>
            <person name="Spang A."/>
            <person name="Saw J.H."/>
            <person name="Jorgensen S.L."/>
            <person name="Zaremba-Niedzwiedzka K."/>
            <person name="Martijn J."/>
            <person name="Lind A.E."/>
            <person name="van Eijk R."/>
            <person name="Schleper C."/>
            <person name="Guy L."/>
            <person name="Ettema T.J."/>
        </authorList>
    </citation>
    <scope>NUCLEOTIDE SEQUENCE</scope>
</reference>
<sequence length="249" mass="30044">MVNFYFVDSNIIMGYCNPEDTFHDVANGFFNEKPSRQILLLFSIQEEYLRKIEDERAFFYNEIIRKIKTNDFPTLQSVIQRVQSQQKFMNNNFIKFFLSLIKKKGITYVSFTILQDIFSEYSKNLRDQFNNLTQNWIKKPHMTDHTTIFKDKIFLHYFNKLIANHVHQLDARHLALAAYALRTNRKNRNHQFYFYTNDKDWIKNALEIHINIRNFKIIRIPYSKSKSLGYNPLTKSFNVVKFKYFPDNI</sequence>
<dbReference type="AlphaFoldDB" id="A0A0F9PU68"/>
<protein>
    <submittedName>
        <fullName evidence="1">Uncharacterized protein</fullName>
    </submittedName>
</protein>
<dbReference type="EMBL" id="LAZR01005839">
    <property type="protein sequence ID" value="KKM96742.1"/>
    <property type="molecule type" value="Genomic_DNA"/>
</dbReference>
<accession>A0A0F9PU68</accession>
<organism evidence="1">
    <name type="scientific">marine sediment metagenome</name>
    <dbReference type="NCBI Taxonomy" id="412755"/>
    <lineage>
        <taxon>unclassified sequences</taxon>
        <taxon>metagenomes</taxon>
        <taxon>ecological metagenomes</taxon>
    </lineage>
</organism>
<comment type="caution">
    <text evidence="1">The sequence shown here is derived from an EMBL/GenBank/DDBJ whole genome shotgun (WGS) entry which is preliminary data.</text>
</comment>
<gene>
    <name evidence="1" type="ORF">LCGC14_1175020</name>
</gene>